<accession>A0A099I6T3</accession>
<dbReference type="PANTHER" id="PTHR28629:SF4">
    <property type="entry name" value="TRIOKINASE_FMN CYCLASE"/>
    <property type="match status" value="1"/>
</dbReference>
<proteinExistence type="predicted"/>
<comment type="caution">
    <text evidence="4">The sequence shown here is derived from an EMBL/GenBank/DDBJ whole genome shotgun (WGS) entry which is preliminary data.</text>
</comment>
<dbReference type="InterPro" id="IPR004007">
    <property type="entry name" value="DhaL_dom"/>
</dbReference>
<evidence type="ECO:0000313" key="4">
    <source>
        <dbReference type="EMBL" id="KGJ53395.1"/>
    </source>
</evidence>
<evidence type="ECO:0000313" key="5">
    <source>
        <dbReference type="Proteomes" id="UP000030008"/>
    </source>
</evidence>
<keyword evidence="1" id="KW-0808">Transferase</keyword>
<dbReference type="InterPro" id="IPR036117">
    <property type="entry name" value="DhaL_dom_sf"/>
</dbReference>
<sequence>MKTEDIKCVFHAWNLIFQEHVEQLTALDSAGGDGDLGVVMRDGFRIADEFVTDSDEHDIGKMIYMAGKKFNSIASSSMGTLISSGFMKIGKQLKGKEELKDAELAVLFQAMIEGVMTLGGAKEGEKTFLDALCPAQRAYAEHVDEGKARALQCAVTAAREGVEKAKMMQARHGRLAFRQENSIGMVDPGSVVAALYVEGIQQGLRDEE</sequence>
<organism evidence="4 5">
    <name type="scientific">Clostridium innocuum</name>
    <dbReference type="NCBI Taxonomy" id="1522"/>
    <lineage>
        <taxon>Bacteria</taxon>
        <taxon>Bacillati</taxon>
        <taxon>Bacillota</taxon>
        <taxon>Clostridia</taxon>
        <taxon>Eubacteriales</taxon>
        <taxon>Clostridiaceae</taxon>
        <taxon>Clostridium</taxon>
    </lineage>
</organism>
<dbReference type="GO" id="GO:0019563">
    <property type="term" value="P:glycerol catabolic process"/>
    <property type="evidence" value="ECO:0007669"/>
    <property type="project" value="TreeGrafter"/>
</dbReference>
<reference evidence="4 5" key="1">
    <citation type="submission" date="2014-08" db="EMBL/GenBank/DDBJ databases">
        <title>Clostridium innocuum, an unnegligible vancomycin-resistant pathogen causing extra-intestinal infections.</title>
        <authorList>
            <person name="Feng Y."/>
            <person name="Chiu C.-H."/>
        </authorList>
    </citation>
    <scope>NUCLEOTIDE SEQUENCE [LARGE SCALE GENOMIC DNA]</scope>
    <source>
        <strain evidence="4 5">AN88</strain>
    </source>
</reference>
<dbReference type="AlphaFoldDB" id="A0A099I6T3"/>
<dbReference type="PROSITE" id="PS51480">
    <property type="entry name" value="DHAL"/>
    <property type="match status" value="1"/>
</dbReference>
<dbReference type="InterPro" id="IPR050861">
    <property type="entry name" value="Dihydroxyacetone_Kinase"/>
</dbReference>
<dbReference type="Gene3D" id="1.25.40.340">
    <property type="match status" value="1"/>
</dbReference>
<evidence type="ECO:0000256" key="1">
    <source>
        <dbReference type="ARBA" id="ARBA00022679"/>
    </source>
</evidence>
<dbReference type="PANTHER" id="PTHR28629">
    <property type="entry name" value="TRIOKINASE/FMN CYCLASE"/>
    <property type="match status" value="1"/>
</dbReference>
<dbReference type="SUPFAM" id="SSF101473">
    <property type="entry name" value="DhaL-like"/>
    <property type="match status" value="1"/>
</dbReference>
<dbReference type="Proteomes" id="UP000030008">
    <property type="component" value="Unassembled WGS sequence"/>
</dbReference>
<name>A0A099I6T3_CLOIN</name>
<dbReference type="GO" id="GO:0005829">
    <property type="term" value="C:cytosol"/>
    <property type="evidence" value="ECO:0007669"/>
    <property type="project" value="TreeGrafter"/>
</dbReference>
<dbReference type="EMBL" id="JQIF01000040">
    <property type="protein sequence ID" value="KGJ53395.1"/>
    <property type="molecule type" value="Genomic_DNA"/>
</dbReference>
<dbReference type="Pfam" id="PF02734">
    <property type="entry name" value="Dak2"/>
    <property type="match status" value="1"/>
</dbReference>
<gene>
    <name evidence="4" type="ORF">CIAN88_09490</name>
</gene>
<keyword evidence="2 4" id="KW-0418">Kinase</keyword>
<protein>
    <submittedName>
        <fullName evidence="4">Dihydroxyacetone kinase</fullName>
    </submittedName>
</protein>
<dbReference type="SMART" id="SM01120">
    <property type="entry name" value="Dak2"/>
    <property type="match status" value="1"/>
</dbReference>
<feature type="domain" description="DhaL" evidence="3">
    <location>
        <begin position="4"/>
        <end position="202"/>
    </location>
</feature>
<evidence type="ECO:0000256" key="2">
    <source>
        <dbReference type="ARBA" id="ARBA00022777"/>
    </source>
</evidence>
<dbReference type="RefSeq" id="WP_044905161.1">
    <property type="nucleotide sequence ID" value="NZ_JQIF01000040.1"/>
</dbReference>
<evidence type="ECO:0000259" key="3">
    <source>
        <dbReference type="PROSITE" id="PS51480"/>
    </source>
</evidence>
<dbReference type="GO" id="GO:0004371">
    <property type="term" value="F:glycerone kinase activity"/>
    <property type="evidence" value="ECO:0007669"/>
    <property type="project" value="InterPro"/>
</dbReference>